<dbReference type="InterPro" id="IPR012340">
    <property type="entry name" value="NA-bd_OB-fold"/>
</dbReference>
<evidence type="ECO:0000259" key="8">
    <source>
        <dbReference type="PROSITE" id="PS50862"/>
    </source>
</evidence>
<dbReference type="InterPro" id="IPR002312">
    <property type="entry name" value="Asp/Asn-tRNA-synth_IIb"/>
</dbReference>
<dbReference type="Proteomes" id="UP000324831">
    <property type="component" value="Unassembled WGS sequence"/>
</dbReference>
<dbReference type="NCBIfam" id="NF001750">
    <property type="entry name" value="PRK00476.1"/>
    <property type="match status" value="1"/>
</dbReference>
<dbReference type="InterPro" id="IPR045864">
    <property type="entry name" value="aa-tRNA-synth_II/BPL/LPL"/>
</dbReference>
<dbReference type="SUPFAM" id="SSF50249">
    <property type="entry name" value="Nucleic acid-binding proteins"/>
    <property type="match status" value="1"/>
</dbReference>
<dbReference type="GO" id="GO:0006422">
    <property type="term" value="P:aspartyl-tRNA aminoacylation"/>
    <property type="evidence" value="ECO:0007669"/>
    <property type="project" value="TreeGrafter"/>
</dbReference>
<dbReference type="Gene3D" id="3.30.1360.30">
    <property type="entry name" value="GAD-like domain"/>
    <property type="match status" value="1"/>
</dbReference>
<evidence type="ECO:0000256" key="2">
    <source>
        <dbReference type="ARBA" id="ARBA00011738"/>
    </source>
</evidence>
<organism evidence="9 10">
    <name type="scientific">Candidatus Mycoplasma haematohominis</name>
    <dbReference type="NCBI Taxonomy" id="1494318"/>
    <lineage>
        <taxon>Bacteria</taxon>
        <taxon>Bacillati</taxon>
        <taxon>Mycoplasmatota</taxon>
        <taxon>Mollicutes</taxon>
        <taxon>Mycoplasmataceae</taxon>
        <taxon>Mycoplasma</taxon>
    </lineage>
</organism>
<evidence type="ECO:0000313" key="9">
    <source>
        <dbReference type="EMBL" id="GCE63362.1"/>
    </source>
</evidence>
<keyword evidence="6" id="KW-0648">Protein biosynthesis</keyword>
<sequence>MTSNSLLNQRKLISNHKLEEGETWVIGGFLRVSKKVGKLFFTTISDSSGKIQVLFKEEIPFKKESILLIEGQLVRRKSPNTEIPLGEWELIASKYELLNEATKSLPFELIDVADTASEPTRLKYRYLDLRRTNCASLIIKSKIINSLRNYLLQDGYTEVNTPILSVSSKEGANTFDTFIEKDQKKLKFSLAQSPQLYKQLLMMSGLEKYFQFANCFRLEDLRADRQYEFLQLDIETAFSNQEKFFTTIEAAFKKMFKEVLNKDLTTPFKRIPYDECLEKYGSDKPDIRYELEIEKLTDSLSGLVTANNHTEAYGFYIEKCEIKTVEEKWLKSLQTKNQIYIIHTNQDNITKTNLMSPNMPAYEQIKSKSINKGKQGEGVWIVVTTCPKTKKNALTTLGNLRPFFTRKTKLELRDSFEFLWVVEWPLFEWNETQNKWDIAHHLFTRPKSNKVGFDKETERSLGYDLVLNGVELGSGSQRNYDLSVQQYVFEVAGLTPKDTEDNFGWFLEALNYGVPPHMGIAIGVDRLIQTLLGYSSIRDVIAFPKNNSGFCPLTNSPTPVNSSEKI</sequence>
<evidence type="ECO:0000256" key="6">
    <source>
        <dbReference type="ARBA" id="ARBA00022917"/>
    </source>
</evidence>
<dbReference type="Pfam" id="PF00152">
    <property type="entry name" value="tRNA-synt_2"/>
    <property type="match status" value="1"/>
</dbReference>
<dbReference type="Gene3D" id="3.30.930.10">
    <property type="entry name" value="Bira Bifunctional Protein, Domain 2"/>
    <property type="match status" value="1"/>
</dbReference>
<evidence type="ECO:0000256" key="3">
    <source>
        <dbReference type="ARBA" id="ARBA00022598"/>
    </source>
</evidence>
<comment type="caution">
    <text evidence="9">The sequence shown here is derived from an EMBL/GenBank/DDBJ whole genome shotgun (WGS) entry which is preliminary data.</text>
</comment>
<dbReference type="AlphaFoldDB" id="A0A478FQ12"/>
<dbReference type="InterPro" id="IPR004364">
    <property type="entry name" value="Aa-tRNA-synt_II"/>
</dbReference>
<name>A0A478FQ12_9MOLU</name>
<gene>
    <name evidence="9" type="primary">aspS</name>
    <name evidence="9" type="ORF">MHSWG343_03530</name>
</gene>
<keyword evidence="7" id="KW-0030">Aminoacyl-tRNA synthetase</keyword>
<evidence type="ECO:0000256" key="7">
    <source>
        <dbReference type="ARBA" id="ARBA00023146"/>
    </source>
</evidence>
<reference evidence="9 10" key="1">
    <citation type="submission" date="2019-01" db="EMBL/GenBank/DDBJ databases">
        <title>Draft genome sequences of Candidatus Mycoplasma haemohominis SWG34-3 identified from a patient with pyrexia, anemia and liver dysfunction.</title>
        <authorList>
            <person name="Sekizuka T."/>
            <person name="Hattori N."/>
            <person name="Katano H."/>
            <person name="Takuma T."/>
            <person name="Ito T."/>
            <person name="Arai N."/>
            <person name="Yanai R."/>
            <person name="Ishii S."/>
            <person name="Miura Y."/>
            <person name="Tokunaga T."/>
            <person name="Watanabe H."/>
            <person name="Nomura N."/>
            <person name="Eguchi J."/>
            <person name="Arai T."/>
            <person name="Hasegawa H."/>
            <person name="Nakamaki T."/>
            <person name="Wakita T."/>
            <person name="Niki Y."/>
            <person name="Kuroda M."/>
        </authorList>
    </citation>
    <scope>NUCLEOTIDE SEQUENCE [LARGE SCALE GENOMIC DNA]</scope>
    <source>
        <strain evidence="9">SWG34-3</strain>
    </source>
</reference>
<dbReference type="PANTHER" id="PTHR22594">
    <property type="entry name" value="ASPARTYL/LYSYL-TRNA SYNTHETASE"/>
    <property type="match status" value="1"/>
</dbReference>
<feature type="domain" description="Aminoacyl-transfer RNA synthetases class-II family profile" evidence="8">
    <location>
        <begin position="139"/>
        <end position="552"/>
    </location>
</feature>
<dbReference type="PANTHER" id="PTHR22594:SF5">
    <property type="entry name" value="ASPARTATE--TRNA LIGASE, MITOCHONDRIAL"/>
    <property type="match status" value="1"/>
</dbReference>
<dbReference type="GO" id="GO:0005524">
    <property type="term" value="F:ATP binding"/>
    <property type="evidence" value="ECO:0007669"/>
    <property type="project" value="UniProtKB-KW"/>
</dbReference>
<dbReference type="Gene3D" id="2.40.50.140">
    <property type="entry name" value="Nucleic acid-binding proteins"/>
    <property type="match status" value="1"/>
</dbReference>
<dbReference type="GO" id="GO:0004815">
    <property type="term" value="F:aspartate-tRNA ligase activity"/>
    <property type="evidence" value="ECO:0007669"/>
    <property type="project" value="TreeGrafter"/>
</dbReference>
<dbReference type="PROSITE" id="PS50862">
    <property type="entry name" value="AA_TRNA_LIGASE_II"/>
    <property type="match status" value="1"/>
</dbReference>
<comment type="subunit">
    <text evidence="2">Homodimer.</text>
</comment>
<protein>
    <submittedName>
        <fullName evidence="9">Aspartate--tRNA ligase</fullName>
    </submittedName>
</protein>
<dbReference type="Pfam" id="PF01336">
    <property type="entry name" value="tRNA_anti-codon"/>
    <property type="match status" value="1"/>
</dbReference>
<evidence type="ECO:0000256" key="1">
    <source>
        <dbReference type="ARBA" id="ARBA00006303"/>
    </source>
</evidence>
<dbReference type="InterPro" id="IPR004524">
    <property type="entry name" value="Asp-tRNA-ligase_1"/>
</dbReference>
<accession>A0A478FQ12</accession>
<dbReference type="NCBIfam" id="TIGR00459">
    <property type="entry name" value="aspS_bact"/>
    <property type="match status" value="1"/>
</dbReference>
<dbReference type="InterPro" id="IPR004365">
    <property type="entry name" value="NA-bd_OB_tRNA"/>
</dbReference>
<dbReference type="InterPro" id="IPR006195">
    <property type="entry name" value="aa-tRNA-synth_II"/>
</dbReference>
<keyword evidence="5" id="KW-0067">ATP-binding</keyword>
<proteinExistence type="inferred from homology"/>
<evidence type="ECO:0000313" key="10">
    <source>
        <dbReference type="Proteomes" id="UP000324831"/>
    </source>
</evidence>
<keyword evidence="3 9" id="KW-0436">Ligase</keyword>
<dbReference type="GO" id="GO:0005737">
    <property type="term" value="C:cytoplasm"/>
    <property type="evidence" value="ECO:0007669"/>
    <property type="project" value="InterPro"/>
</dbReference>
<dbReference type="EMBL" id="BIMN01000001">
    <property type="protein sequence ID" value="GCE63362.1"/>
    <property type="molecule type" value="Genomic_DNA"/>
</dbReference>
<dbReference type="GO" id="GO:0003676">
    <property type="term" value="F:nucleic acid binding"/>
    <property type="evidence" value="ECO:0007669"/>
    <property type="project" value="InterPro"/>
</dbReference>
<dbReference type="InterPro" id="IPR004115">
    <property type="entry name" value="GAD-like_sf"/>
</dbReference>
<evidence type="ECO:0000256" key="4">
    <source>
        <dbReference type="ARBA" id="ARBA00022741"/>
    </source>
</evidence>
<evidence type="ECO:0000256" key="5">
    <source>
        <dbReference type="ARBA" id="ARBA00022840"/>
    </source>
</evidence>
<comment type="similarity">
    <text evidence="1">Belongs to the class-II aminoacyl-tRNA synthetase family. Type 1 subfamily.</text>
</comment>
<dbReference type="PRINTS" id="PR01042">
    <property type="entry name" value="TRNASYNTHASP"/>
</dbReference>
<keyword evidence="4" id="KW-0547">Nucleotide-binding</keyword>
<dbReference type="SUPFAM" id="SSF55681">
    <property type="entry name" value="Class II aaRS and biotin synthetases"/>
    <property type="match status" value="1"/>
</dbReference>